<dbReference type="KEGG" id="ncc:104951868"/>
<gene>
    <name evidence="3" type="primary">LOC104951868</name>
</gene>
<dbReference type="PANTHER" id="PTHR10814">
    <property type="entry name" value="TRANSDUCIN-LIKE ENHANCER PROTEIN"/>
    <property type="match status" value="1"/>
</dbReference>
<dbReference type="Proteomes" id="UP000504611">
    <property type="component" value="Unplaced"/>
</dbReference>
<dbReference type="GO" id="GO:0005634">
    <property type="term" value="C:nucleus"/>
    <property type="evidence" value="ECO:0007669"/>
    <property type="project" value="InterPro"/>
</dbReference>
<proteinExistence type="inferred from homology"/>
<evidence type="ECO:0000313" key="2">
    <source>
        <dbReference type="Proteomes" id="UP000504611"/>
    </source>
</evidence>
<reference evidence="3" key="1">
    <citation type="submission" date="2025-08" db="UniProtKB">
        <authorList>
            <consortium name="RefSeq"/>
        </authorList>
    </citation>
    <scope>IDENTIFICATION</scope>
    <source>
        <tissue evidence="3">Muscle</tissue>
    </source>
</reference>
<dbReference type="GeneID" id="104951868"/>
<dbReference type="AlphaFoldDB" id="A0A6I9NQ83"/>
<dbReference type="GO" id="GO:0003714">
    <property type="term" value="F:transcription corepressor activity"/>
    <property type="evidence" value="ECO:0007669"/>
    <property type="project" value="TreeGrafter"/>
</dbReference>
<keyword evidence="2" id="KW-1185">Reference proteome</keyword>
<organism evidence="2 3">
    <name type="scientific">Notothenia coriiceps</name>
    <name type="common">black rockcod</name>
    <dbReference type="NCBI Taxonomy" id="8208"/>
    <lineage>
        <taxon>Eukaryota</taxon>
        <taxon>Metazoa</taxon>
        <taxon>Chordata</taxon>
        <taxon>Craniata</taxon>
        <taxon>Vertebrata</taxon>
        <taxon>Euteleostomi</taxon>
        <taxon>Actinopterygii</taxon>
        <taxon>Neopterygii</taxon>
        <taxon>Teleostei</taxon>
        <taxon>Neoteleostei</taxon>
        <taxon>Acanthomorphata</taxon>
        <taxon>Eupercaria</taxon>
        <taxon>Perciformes</taxon>
        <taxon>Notothenioidei</taxon>
        <taxon>Nototheniidae</taxon>
        <taxon>Notothenia</taxon>
    </lineage>
</organism>
<dbReference type="RefSeq" id="XP_010776905.1">
    <property type="nucleotide sequence ID" value="XM_010778603.1"/>
</dbReference>
<sequence>MERAKQVTMGELNASIGQQLQAQHLSQHAQGLPMGPHPSGLSHPGLALGGGPACWRCLALWGLSWLPKMSELTWRQPPPLPPPRSTTEVQQHSEGCFTFFKDALKDAFLSLFLKV</sequence>
<dbReference type="InterPro" id="IPR009146">
    <property type="entry name" value="Groucho_enhance"/>
</dbReference>
<dbReference type="GO" id="GO:0005667">
    <property type="term" value="C:transcription regulator complex"/>
    <property type="evidence" value="ECO:0007669"/>
    <property type="project" value="TreeGrafter"/>
</dbReference>
<protein>
    <submittedName>
        <fullName evidence="3">Transducin-like enhancer protein 4</fullName>
    </submittedName>
</protein>
<dbReference type="GO" id="GO:0090090">
    <property type="term" value="P:negative regulation of canonical Wnt signaling pathway"/>
    <property type="evidence" value="ECO:0007669"/>
    <property type="project" value="TreeGrafter"/>
</dbReference>
<name>A0A6I9NQ83_9TELE</name>
<dbReference type="PANTHER" id="PTHR10814:SF33">
    <property type="entry name" value="TRANSDUCIN-LIKE ENHANCER PROTEIN 7"/>
    <property type="match status" value="1"/>
</dbReference>
<accession>A0A6I9NQ83</accession>
<evidence type="ECO:0000256" key="1">
    <source>
        <dbReference type="ARBA" id="ARBA00005969"/>
    </source>
</evidence>
<evidence type="ECO:0000313" key="3">
    <source>
        <dbReference type="RefSeq" id="XP_010776905.1"/>
    </source>
</evidence>
<comment type="similarity">
    <text evidence="1">Belongs to the WD repeat Groucho/TLE family.</text>
</comment>